<dbReference type="InterPro" id="IPR027417">
    <property type="entry name" value="P-loop_NTPase"/>
</dbReference>
<proteinExistence type="predicted"/>
<organism evidence="3 4">
    <name type="scientific">Actinokineospora alba</name>
    <dbReference type="NCBI Taxonomy" id="504798"/>
    <lineage>
        <taxon>Bacteria</taxon>
        <taxon>Bacillati</taxon>
        <taxon>Actinomycetota</taxon>
        <taxon>Actinomycetes</taxon>
        <taxon>Pseudonocardiales</taxon>
        <taxon>Pseudonocardiaceae</taxon>
        <taxon>Actinokineospora</taxon>
    </lineage>
</organism>
<dbReference type="InterPro" id="IPR049052">
    <property type="entry name" value="nSTAND1"/>
</dbReference>
<keyword evidence="4" id="KW-1185">Reference proteome</keyword>
<dbReference type="Proteomes" id="UP000199651">
    <property type="component" value="Unassembled WGS sequence"/>
</dbReference>
<dbReference type="EMBL" id="FNJB01000001">
    <property type="protein sequence ID" value="SDO07519.1"/>
    <property type="molecule type" value="Genomic_DNA"/>
</dbReference>
<keyword evidence="1" id="KW-0812">Transmembrane</keyword>
<name>A0A1H0GL84_9PSEU</name>
<sequence length="478" mass="53191">MTADTAPIVLPAENPYVGPRAFRRDEHLPNRQHVARELADLVIAERVVLLHAPSGAGKTSLIQAAVARMLRSDGFMPTAPARVDKPVPARGNRYVHSIGVDLLGAETPGLDDLTVGEIVERLEPPLLDGTARVLVIDQLEEILTLDPTDRDAKEEFFRQLGAALADGALFALLAVREDYLGGFDRYLRFLPGRLRARFRLDFLDHDEALAAVRRPAAEQRVSFVEGAAEKLVDRLARARVDRPDGADHWLRSPYVEPFQLQVVCRTLWRLTAAHGENFHEIGTGDVERVDIDRALSRYYGSALMELERELGVDQRAVRDWFEDELITARRFRAQTTDPPVPGELGVRVLDALEDAYLIRADTRAGTTWYELAHDRLITAVIDANQAWRHATLEPWQAAAYDWHRNQRQSAFLLTGDALRLAPRPAATGLAEVEREFLVRSFDEAGLASARGITSRLALLAAAEAVVIVVLLVLLVVMT</sequence>
<reference evidence="4" key="1">
    <citation type="submission" date="2016-10" db="EMBL/GenBank/DDBJ databases">
        <authorList>
            <person name="Varghese N."/>
            <person name="Submissions S."/>
        </authorList>
    </citation>
    <scope>NUCLEOTIDE SEQUENCE [LARGE SCALE GENOMIC DNA]</scope>
    <source>
        <strain evidence="4">IBRC-M 10655</strain>
    </source>
</reference>
<protein>
    <recommendedName>
        <fullName evidence="2">Novel STAND NTPase 1 domain-containing protein</fullName>
    </recommendedName>
</protein>
<evidence type="ECO:0000259" key="2">
    <source>
        <dbReference type="Pfam" id="PF20703"/>
    </source>
</evidence>
<keyword evidence="1" id="KW-0472">Membrane</keyword>
<dbReference type="AlphaFoldDB" id="A0A1H0GL84"/>
<evidence type="ECO:0000313" key="4">
    <source>
        <dbReference type="Proteomes" id="UP000199651"/>
    </source>
</evidence>
<dbReference type="SUPFAM" id="SSF52540">
    <property type="entry name" value="P-loop containing nucleoside triphosphate hydrolases"/>
    <property type="match status" value="1"/>
</dbReference>
<accession>A0A1H0GL84</accession>
<dbReference type="RefSeq" id="WP_228769654.1">
    <property type="nucleotide sequence ID" value="NZ_FNDV01000003.1"/>
</dbReference>
<keyword evidence="1" id="KW-1133">Transmembrane helix</keyword>
<feature type="domain" description="Novel STAND NTPase 1" evidence="2">
    <location>
        <begin position="15"/>
        <end position="407"/>
    </location>
</feature>
<gene>
    <name evidence="3" type="ORF">SAMN05192558_101840</name>
</gene>
<feature type="transmembrane region" description="Helical" evidence="1">
    <location>
        <begin position="456"/>
        <end position="476"/>
    </location>
</feature>
<evidence type="ECO:0000256" key="1">
    <source>
        <dbReference type="SAM" id="Phobius"/>
    </source>
</evidence>
<dbReference type="Pfam" id="PF20703">
    <property type="entry name" value="nSTAND1"/>
    <property type="match status" value="1"/>
</dbReference>
<evidence type="ECO:0000313" key="3">
    <source>
        <dbReference type="EMBL" id="SDO07519.1"/>
    </source>
</evidence>
<dbReference type="STRING" id="504798.SAMN05421871_10331"/>